<gene>
    <name evidence="1" type="ORF">SAMN05216189_105917</name>
    <name evidence="2" type="ORF">SAMN06295949_13839</name>
</gene>
<dbReference type="EMBL" id="FZPC01000038">
    <property type="protein sequence ID" value="SNT50618.1"/>
    <property type="molecule type" value="Genomic_DNA"/>
</dbReference>
<reference evidence="1 4" key="1">
    <citation type="submission" date="2016-10" db="EMBL/GenBank/DDBJ databases">
        <authorList>
            <person name="de Groot N.N."/>
        </authorList>
    </citation>
    <scope>NUCLEOTIDE SEQUENCE [LARGE SCALE GENOMIC DNA]</scope>
    <source>
        <strain evidence="1 4">CCM 7361</strain>
    </source>
</reference>
<keyword evidence="3" id="KW-1185">Reference proteome</keyword>
<evidence type="ECO:0000313" key="4">
    <source>
        <dbReference type="Proteomes" id="UP000199693"/>
    </source>
</evidence>
<protein>
    <submittedName>
        <fullName evidence="1">Uncharacterized protein</fullName>
    </submittedName>
</protein>
<dbReference type="EMBL" id="FNEC01000059">
    <property type="protein sequence ID" value="SDK93971.1"/>
    <property type="molecule type" value="Genomic_DNA"/>
</dbReference>
<dbReference type="Proteomes" id="UP000198309">
    <property type="component" value="Unassembled WGS sequence"/>
</dbReference>
<dbReference type="AlphaFoldDB" id="A0A239N8S8"/>
<organism evidence="1 4">
    <name type="scientific">Pseudomonas delhiensis</name>
    <dbReference type="NCBI Taxonomy" id="366289"/>
    <lineage>
        <taxon>Bacteria</taxon>
        <taxon>Pseudomonadati</taxon>
        <taxon>Pseudomonadota</taxon>
        <taxon>Gammaproteobacteria</taxon>
        <taxon>Pseudomonadales</taxon>
        <taxon>Pseudomonadaceae</taxon>
        <taxon>Pseudomonas</taxon>
    </lineage>
</organism>
<evidence type="ECO:0000313" key="1">
    <source>
        <dbReference type="EMBL" id="SDK93971.1"/>
    </source>
</evidence>
<evidence type="ECO:0000313" key="2">
    <source>
        <dbReference type="EMBL" id="SNT50618.1"/>
    </source>
</evidence>
<dbReference type="RefSeq" id="WP_089394343.1">
    <property type="nucleotide sequence ID" value="NZ_FNEC01000059.1"/>
</dbReference>
<name>A0A239N8S8_9PSED</name>
<dbReference type="Proteomes" id="UP000199693">
    <property type="component" value="Unassembled WGS sequence"/>
</dbReference>
<accession>A0A239N8S8</accession>
<evidence type="ECO:0000313" key="3">
    <source>
        <dbReference type="Proteomes" id="UP000198309"/>
    </source>
</evidence>
<proteinExistence type="predicted"/>
<reference evidence="2 3" key="2">
    <citation type="submission" date="2017-06" db="EMBL/GenBank/DDBJ databases">
        <authorList>
            <person name="Varghese N."/>
            <person name="Submissions S."/>
        </authorList>
    </citation>
    <scope>NUCLEOTIDE SEQUENCE [LARGE SCALE GENOMIC DNA]</scope>
    <source>
        <strain evidence="2 3">RLD-1</strain>
    </source>
</reference>
<sequence>MRIQLLCTSDGRCYVQLDKVRVPFQGAEQARDYLARLQQRIVAPHVLAEAQRRDAEKRQAQRRAD</sequence>